<accession>A0A498QGI9</accession>
<dbReference type="SUPFAM" id="SSF47413">
    <property type="entry name" value="lambda repressor-like DNA-binding domains"/>
    <property type="match status" value="1"/>
</dbReference>
<gene>
    <name evidence="2" type="ORF">LAUMK136_05369</name>
</gene>
<keyword evidence="3" id="KW-1185">Reference proteome</keyword>
<sequence length="180" mass="20020">MIFLLYAVGMPSRKTEDKWEPIDSLGTTGATVAKNIRGIRRKKGLAFTELATRLEGLGREIPTWGLRKIESGGRRVDADDLVALALALGVSPISLLMPMSESAQEPVEVTGVQGEVEARRVWRWLQAAAQLTDAKYDEFLTFVARALPPWRQREVTLVESGLEPHLTRFVRDPEGQDGHN</sequence>
<dbReference type="InterPro" id="IPR001387">
    <property type="entry name" value="Cro/C1-type_HTH"/>
</dbReference>
<evidence type="ECO:0000313" key="3">
    <source>
        <dbReference type="Proteomes" id="UP000273307"/>
    </source>
</evidence>
<dbReference type="Gene3D" id="1.10.260.40">
    <property type="entry name" value="lambda repressor-like DNA-binding domains"/>
    <property type="match status" value="1"/>
</dbReference>
<dbReference type="RefSeq" id="WP_211190038.1">
    <property type="nucleotide sequence ID" value="NZ_UPHP01000143.1"/>
</dbReference>
<dbReference type="InterPro" id="IPR010982">
    <property type="entry name" value="Lambda_DNA-bd_dom_sf"/>
</dbReference>
<dbReference type="PROSITE" id="PS50943">
    <property type="entry name" value="HTH_CROC1"/>
    <property type="match status" value="1"/>
</dbReference>
<name>A0A498QGI9_9MYCO</name>
<dbReference type="Proteomes" id="UP000273307">
    <property type="component" value="Unassembled WGS sequence"/>
</dbReference>
<organism evidence="2 3">
    <name type="scientific">Mycobacterium attenuatum</name>
    <dbReference type="NCBI Taxonomy" id="2341086"/>
    <lineage>
        <taxon>Bacteria</taxon>
        <taxon>Bacillati</taxon>
        <taxon>Actinomycetota</taxon>
        <taxon>Actinomycetes</taxon>
        <taxon>Mycobacteriales</taxon>
        <taxon>Mycobacteriaceae</taxon>
        <taxon>Mycobacterium</taxon>
    </lineage>
</organism>
<feature type="domain" description="HTH cro/C1-type" evidence="1">
    <location>
        <begin position="66"/>
        <end position="95"/>
    </location>
</feature>
<evidence type="ECO:0000313" key="2">
    <source>
        <dbReference type="EMBL" id="VBA43963.1"/>
    </source>
</evidence>
<evidence type="ECO:0000259" key="1">
    <source>
        <dbReference type="PROSITE" id="PS50943"/>
    </source>
</evidence>
<proteinExistence type="predicted"/>
<dbReference type="EMBL" id="UPHP01000143">
    <property type="protein sequence ID" value="VBA43963.1"/>
    <property type="molecule type" value="Genomic_DNA"/>
</dbReference>
<dbReference type="SMART" id="SM00530">
    <property type="entry name" value="HTH_XRE"/>
    <property type="match status" value="1"/>
</dbReference>
<dbReference type="GO" id="GO:0003677">
    <property type="term" value="F:DNA binding"/>
    <property type="evidence" value="ECO:0007669"/>
    <property type="project" value="InterPro"/>
</dbReference>
<protein>
    <recommendedName>
        <fullName evidence="1">HTH cro/C1-type domain-containing protein</fullName>
    </recommendedName>
</protein>
<dbReference type="CDD" id="cd00093">
    <property type="entry name" value="HTH_XRE"/>
    <property type="match status" value="1"/>
</dbReference>
<dbReference type="AlphaFoldDB" id="A0A498QGI9"/>
<reference evidence="2 3" key="1">
    <citation type="submission" date="2018-09" db="EMBL/GenBank/DDBJ databases">
        <authorList>
            <person name="Tagini F."/>
        </authorList>
    </citation>
    <scope>NUCLEOTIDE SEQUENCE [LARGE SCALE GENOMIC DNA]</scope>
    <source>
        <strain evidence="2 3">MK136</strain>
    </source>
</reference>